<feature type="domain" description="Reverse transcriptase" evidence="2">
    <location>
        <begin position="330"/>
        <end position="406"/>
    </location>
</feature>
<feature type="region of interest" description="Disordered" evidence="1">
    <location>
        <begin position="43"/>
        <end position="121"/>
    </location>
</feature>
<dbReference type="Pfam" id="PF00078">
    <property type="entry name" value="RVT_1"/>
    <property type="match status" value="1"/>
</dbReference>
<evidence type="ECO:0000256" key="1">
    <source>
        <dbReference type="SAM" id="MobiDB-lite"/>
    </source>
</evidence>
<gene>
    <name evidence="3" type="ORF">P4O66_005681</name>
</gene>
<dbReference type="EMBL" id="JAROKS010000010">
    <property type="protein sequence ID" value="KAK1800445.1"/>
    <property type="molecule type" value="Genomic_DNA"/>
</dbReference>
<organism evidence="3 4">
    <name type="scientific">Electrophorus voltai</name>
    <dbReference type="NCBI Taxonomy" id="2609070"/>
    <lineage>
        <taxon>Eukaryota</taxon>
        <taxon>Metazoa</taxon>
        <taxon>Chordata</taxon>
        <taxon>Craniata</taxon>
        <taxon>Vertebrata</taxon>
        <taxon>Euteleostomi</taxon>
        <taxon>Actinopterygii</taxon>
        <taxon>Neopterygii</taxon>
        <taxon>Teleostei</taxon>
        <taxon>Ostariophysi</taxon>
        <taxon>Gymnotiformes</taxon>
        <taxon>Gymnotoidei</taxon>
        <taxon>Gymnotidae</taxon>
        <taxon>Electrophorus</taxon>
    </lineage>
</organism>
<evidence type="ECO:0000313" key="3">
    <source>
        <dbReference type="EMBL" id="KAK1800445.1"/>
    </source>
</evidence>
<reference evidence="3" key="1">
    <citation type="submission" date="2023-03" db="EMBL/GenBank/DDBJ databases">
        <title>Electrophorus voltai genome.</title>
        <authorList>
            <person name="Bian C."/>
        </authorList>
    </citation>
    <scope>NUCLEOTIDE SEQUENCE</scope>
    <source>
        <strain evidence="3">CB-2022</strain>
        <tissue evidence="3">Muscle</tissue>
    </source>
</reference>
<name>A0AAD9DYN2_9TELE</name>
<feature type="region of interest" description="Disordered" evidence="1">
    <location>
        <begin position="1"/>
        <end position="26"/>
    </location>
</feature>
<feature type="compositionally biased region" description="Polar residues" evidence="1">
    <location>
        <begin position="43"/>
        <end position="54"/>
    </location>
</feature>
<feature type="non-terminal residue" evidence="3">
    <location>
        <position position="669"/>
    </location>
</feature>
<dbReference type="InterPro" id="IPR043502">
    <property type="entry name" value="DNA/RNA_pol_sf"/>
</dbReference>
<proteinExistence type="predicted"/>
<evidence type="ECO:0000313" key="4">
    <source>
        <dbReference type="Proteomes" id="UP001239994"/>
    </source>
</evidence>
<sequence>TEPAVPVWTSSRNETTEKGHNLGSPEATNDIFVPLLHVQKGTSPLHSTAASDATSLVPGMRDATRPDPVPVPGARDGSYPDPVPVPGARVAARPGHVPVPGTRVAARPGHVPGPGTRVATRPVPAPGARVAAHHEPAPGARDAARPDQVLVPDSRDDAHPEPVPGLVVASWPILATQEVSQSILVPCVRSVPVGTPLDLSAAPLTTIATTPDPAALLSSTTPSSGLPDPQLTGTVVPPDPPPLTAAAVPLDLPDSPLNATATPPGPSLLSIASPDLAVPGVKEATPPVPAPRARLVPVVAPRDFPVAPVAATDVPLKTFETPSAMPRGDTGAPQGCVLSPLLYSLYTYDCTATSSSNIIVKFADDTLVMGLISDNDEREDLDEIKHLENWCQRNNLLLNVSKTKELIVECSKKCLRDFRLPSEVLQNFYTCTIESILMGNITDWFGNSTKHDRQAPQRVSTVQSIIRKWKEYSTSANLRRHGRPPKLTAQASRALLREAANRPMVTLEELQRSTAQVGGQDVTAEPAICLGNSMARLSGAVSFQNCPFPHRYTVLPISPCRRATDVHQRHFALSALRKHQWAGRVPGCGGARAAWNAGGTQATMQQHDWFSIFRSSHITPLLRCLHWLPVATCIRFKTLMLAYKAKNGPAPPYMMAVVKPDPYLEYFKP</sequence>
<dbReference type="InterPro" id="IPR000477">
    <property type="entry name" value="RT_dom"/>
</dbReference>
<accession>A0AAD9DYN2</accession>
<feature type="non-terminal residue" evidence="3">
    <location>
        <position position="1"/>
    </location>
</feature>
<dbReference type="SUPFAM" id="SSF56672">
    <property type="entry name" value="DNA/RNA polymerases"/>
    <property type="match status" value="1"/>
</dbReference>
<feature type="region of interest" description="Disordered" evidence="1">
    <location>
        <begin position="213"/>
        <end position="243"/>
    </location>
</feature>
<dbReference type="AlphaFoldDB" id="A0AAD9DYN2"/>
<comment type="caution">
    <text evidence="3">The sequence shown here is derived from an EMBL/GenBank/DDBJ whole genome shotgun (WGS) entry which is preliminary data.</text>
</comment>
<protein>
    <recommendedName>
        <fullName evidence="2">Reverse transcriptase domain-containing protein</fullName>
    </recommendedName>
</protein>
<feature type="compositionally biased region" description="Low complexity" evidence="1">
    <location>
        <begin position="213"/>
        <end position="224"/>
    </location>
</feature>
<evidence type="ECO:0000259" key="2">
    <source>
        <dbReference type="Pfam" id="PF00078"/>
    </source>
</evidence>
<dbReference type="PANTHER" id="PTHR33332">
    <property type="entry name" value="REVERSE TRANSCRIPTASE DOMAIN-CONTAINING PROTEIN"/>
    <property type="match status" value="1"/>
</dbReference>
<dbReference type="Proteomes" id="UP001239994">
    <property type="component" value="Unassembled WGS sequence"/>
</dbReference>
<keyword evidence="4" id="KW-1185">Reference proteome</keyword>